<dbReference type="OrthoDB" id="9759709at2"/>
<dbReference type="InterPro" id="IPR013148">
    <property type="entry name" value="Glyco_hydro_32_N"/>
</dbReference>
<comment type="catalytic activity">
    <reaction evidence="8">
        <text>Hydrolysis of terminal non-reducing beta-D-fructofuranoside residues in beta-D-fructofuranosides.</text>
        <dbReference type="EC" id="3.2.1.26"/>
    </reaction>
</comment>
<dbReference type="PROSITE" id="PS00609">
    <property type="entry name" value="GLYCOSYL_HYDROL_F32"/>
    <property type="match status" value="1"/>
</dbReference>
<dbReference type="InterPro" id="IPR013189">
    <property type="entry name" value="Glyco_hydro_32_C"/>
</dbReference>
<dbReference type="Pfam" id="PF00251">
    <property type="entry name" value="Glyco_hydro_32N"/>
    <property type="match status" value="1"/>
</dbReference>
<comment type="subcellular location">
    <subcellularLocation>
        <location evidence="9">Cytoplasm</location>
    </subcellularLocation>
</comment>
<protein>
    <recommendedName>
        <fullName evidence="4 8">Sucrose-6-phosphate hydrolase</fullName>
        <ecNumber evidence="3 8">3.2.1.26</ecNumber>
    </recommendedName>
    <alternativeName>
        <fullName evidence="7 9">Invertase</fullName>
    </alternativeName>
</protein>
<dbReference type="InterPro" id="IPR001362">
    <property type="entry name" value="Glyco_hydro_32"/>
</dbReference>
<evidence type="ECO:0000256" key="1">
    <source>
        <dbReference type="ARBA" id="ARBA00004914"/>
    </source>
</evidence>
<dbReference type="NCBIfam" id="TIGR01322">
    <property type="entry name" value="scrB_fam"/>
    <property type="match status" value="1"/>
</dbReference>
<proteinExistence type="inferred from homology"/>
<evidence type="ECO:0000313" key="12">
    <source>
        <dbReference type="EMBL" id="REH97580.1"/>
    </source>
</evidence>
<dbReference type="EC" id="3.2.1.26" evidence="3 8"/>
<dbReference type="SMART" id="SM00640">
    <property type="entry name" value="Glyco_32"/>
    <property type="match status" value="1"/>
</dbReference>
<evidence type="ECO:0000256" key="6">
    <source>
        <dbReference type="ARBA" id="ARBA00023295"/>
    </source>
</evidence>
<gene>
    <name evidence="12" type="ORF">DOS83_04260</name>
</gene>
<comment type="similarity">
    <text evidence="2 8">Belongs to the glycosyl hydrolase 32 family.</text>
</comment>
<dbReference type="GO" id="GO:0005737">
    <property type="term" value="C:cytoplasm"/>
    <property type="evidence" value="ECO:0007669"/>
    <property type="project" value="UniProtKB-SubCell"/>
</dbReference>
<dbReference type="InterPro" id="IPR006232">
    <property type="entry name" value="Suc6P_hydrolase"/>
</dbReference>
<name>A0A3E0IQV2_9STAP</name>
<keyword evidence="5 8" id="KW-0378">Hydrolase</keyword>
<dbReference type="CDD" id="cd18623">
    <property type="entry name" value="GH32_ScrB-like"/>
    <property type="match status" value="1"/>
</dbReference>
<comment type="caution">
    <text evidence="12">The sequence shown here is derived from an EMBL/GenBank/DDBJ whole genome shotgun (WGS) entry which is preliminary data.</text>
</comment>
<evidence type="ECO:0000256" key="8">
    <source>
        <dbReference type="RuleBase" id="RU362110"/>
    </source>
</evidence>
<dbReference type="Gene3D" id="2.60.120.560">
    <property type="entry name" value="Exo-inulinase, domain 1"/>
    <property type="match status" value="1"/>
</dbReference>
<dbReference type="SUPFAM" id="SSF75005">
    <property type="entry name" value="Arabinanase/levansucrase/invertase"/>
    <property type="match status" value="1"/>
</dbReference>
<evidence type="ECO:0000256" key="5">
    <source>
        <dbReference type="ARBA" id="ARBA00022801"/>
    </source>
</evidence>
<dbReference type="InterPro" id="IPR051214">
    <property type="entry name" value="GH32_Enzymes"/>
</dbReference>
<reference evidence="12 13" key="1">
    <citation type="journal article" date="2018" name="Vet. Microbiol.">
        <title>Characterisation of Staphylococcus felis isolated from cats using whole genome sequencing.</title>
        <authorList>
            <person name="Worthing K."/>
            <person name="Pang S."/>
            <person name="Trott D.J."/>
            <person name="Abraham S."/>
            <person name="Coombs G.W."/>
            <person name="Jordan D."/>
            <person name="McIntyre L."/>
            <person name="Davies M.R."/>
            <person name="Norris J."/>
        </authorList>
    </citation>
    <scope>NUCLEOTIDE SEQUENCE [LARGE SCALE GENOMIC DNA]</scope>
    <source>
        <strain evidence="12 13">F9</strain>
    </source>
</reference>
<keyword evidence="9" id="KW-0963">Cytoplasm</keyword>
<dbReference type="PANTHER" id="PTHR43101:SF1">
    <property type="entry name" value="BETA-FRUCTOSIDASE"/>
    <property type="match status" value="1"/>
</dbReference>
<dbReference type="GO" id="GO:0004564">
    <property type="term" value="F:beta-fructofuranosidase activity"/>
    <property type="evidence" value="ECO:0007669"/>
    <property type="project" value="UniProtKB-EC"/>
</dbReference>
<evidence type="ECO:0000256" key="4">
    <source>
        <dbReference type="ARBA" id="ARBA00019623"/>
    </source>
</evidence>
<sequence length="491" mass="56858">MEWTRETKYRTFEDVSDELFKEMKKKVKHARWRQMYHIQPISGLLNDPNGLVYHEGLYHVFYQWHPFGAIHGMKYWYHVTSPDLVHFTDEGVAISPDTLFDSHGAYSGSAIVVDNEVKLVYTGNHRTKDWERVPYQVISTLKGNEDSEKKVFVKGAPNGYTEHFRDPKVWYDENTEYYYAVIGAQRVDKTGAIVVYQSKDFNHWELKGELKTDYSSFGYMWECPDYFNLDGKGVVLFCPQGIERKGDAFRNRYQSGYLLGHLDIKSLKFDHYQFEELDYGFDFYAPQTLKGAQEERILIGWMGLPETTYPTDKDGWAHCLTIPRVLSVQDNHLFQQPIKALQQLRHSKKREVLTINDDSLVLEEWKGTHYELLVDVLDNQASHFHIDIRQSGDEYTRCSYDAKARRFTFDRSLSGALPGGVDGTTRVVQLSNALAHMQIFVDTSSVELFLNGGQYVFSSRIFPNASSDGIRIFSENGNVTFDITKYNLKEG</sequence>
<comment type="function">
    <text evidence="9">Enables the bacterium to metabolize sucrose as a sole carbon source.</text>
</comment>
<comment type="pathway">
    <text evidence="1 9">Glycan biosynthesis; sucrose metabolism.</text>
</comment>
<evidence type="ECO:0000259" key="10">
    <source>
        <dbReference type="Pfam" id="PF00251"/>
    </source>
</evidence>
<dbReference type="UniPathway" id="UPA00238"/>
<dbReference type="Gene3D" id="2.115.10.20">
    <property type="entry name" value="Glycosyl hydrolase domain, family 43"/>
    <property type="match status" value="1"/>
</dbReference>
<evidence type="ECO:0000256" key="2">
    <source>
        <dbReference type="ARBA" id="ARBA00009902"/>
    </source>
</evidence>
<evidence type="ECO:0000259" key="11">
    <source>
        <dbReference type="Pfam" id="PF08244"/>
    </source>
</evidence>
<dbReference type="GO" id="GO:0005985">
    <property type="term" value="P:sucrose metabolic process"/>
    <property type="evidence" value="ECO:0007669"/>
    <property type="project" value="UniProtKB-UniPathway"/>
</dbReference>
<dbReference type="InterPro" id="IPR013320">
    <property type="entry name" value="ConA-like_dom_sf"/>
</dbReference>
<feature type="domain" description="Glycosyl hydrolase family 32 C-terminal" evidence="11">
    <location>
        <begin position="341"/>
        <end position="482"/>
    </location>
</feature>
<dbReference type="SUPFAM" id="SSF49899">
    <property type="entry name" value="Concanavalin A-like lectins/glucanases"/>
    <property type="match status" value="1"/>
</dbReference>
<evidence type="ECO:0000313" key="13">
    <source>
        <dbReference type="Proteomes" id="UP000256562"/>
    </source>
</evidence>
<dbReference type="RefSeq" id="WP_116094048.1">
    <property type="nucleotide sequence ID" value="NZ_QKXN01000014.1"/>
</dbReference>
<evidence type="ECO:0000256" key="7">
    <source>
        <dbReference type="ARBA" id="ARBA00033367"/>
    </source>
</evidence>
<feature type="domain" description="Glycosyl hydrolase family 32 N-terminal" evidence="10">
    <location>
        <begin position="37"/>
        <end position="337"/>
    </location>
</feature>
<dbReference type="InterPro" id="IPR018053">
    <property type="entry name" value="Glyco_hydro_32_AS"/>
</dbReference>
<accession>A0A3E0IQV2</accession>
<evidence type="ECO:0000256" key="9">
    <source>
        <dbReference type="RuleBase" id="RU365015"/>
    </source>
</evidence>
<keyword evidence="6 8" id="KW-0326">Glycosidase</keyword>
<organism evidence="12 13">
    <name type="scientific">Staphylococcus felis</name>
    <dbReference type="NCBI Taxonomy" id="46127"/>
    <lineage>
        <taxon>Bacteria</taxon>
        <taxon>Bacillati</taxon>
        <taxon>Bacillota</taxon>
        <taxon>Bacilli</taxon>
        <taxon>Bacillales</taxon>
        <taxon>Staphylococcaceae</taxon>
        <taxon>Staphylococcus</taxon>
    </lineage>
</organism>
<dbReference type="Pfam" id="PF08244">
    <property type="entry name" value="Glyco_hydro_32C"/>
    <property type="match status" value="1"/>
</dbReference>
<dbReference type="PANTHER" id="PTHR43101">
    <property type="entry name" value="BETA-FRUCTOSIDASE"/>
    <property type="match status" value="1"/>
</dbReference>
<dbReference type="Proteomes" id="UP000256562">
    <property type="component" value="Unassembled WGS sequence"/>
</dbReference>
<evidence type="ECO:0000256" key="3">
    <source>
        <dbReference type="ARBA" id="ARBA00012758"/>
    </source>
</evidence>
<keyword evidence="9" id="KW-0119">Carbohydrate metabolism</keyword>
<dbReference type="InterPro" id="IPR023296">
    <property type="entry name" value="Glyco_hydro_beta-prop_sf"/>
</dbReference>
<dbReference type="EMBL" id="QKXQ01000196">
    <property type="protein sequence ID" value="REH97580.1"/>
    <property type="molecule type" value="Genomic_DNA"/>
</dbReference>
<dbReference type="AlphaFoldDB" id="A0A3E0IQV2"/>